<feature type="domain" description="Metalloprotease TldD/E C-terminal" evidence="3">
    <location>
        <begin position="247"/>
        <end position="458"/>
    </location>
</feature>
<dbReference type="Pfam" id="PF19289">
    <property type="entry name" value="PmbA_TldD_3rd"/>
    <property type="match status" value="1"/>
</dbReference>
<dbReference type="GO" id="GO:0006508">
    <property type="term" value="P:proteolysis"/>
    <property type="evidence" value="ECO:0007669"/>
    <property type="project" value="InterPro"/>
</dbReference>
<dbReference type="Proteomes" id="UP000463961">
    <property type="component" value="Chromosome"/>
</dbReference>
<evidence type="ECO:0000256" key="1">
    <source>
        <dbReference type="ARBA" id="ARBA00005836"/>
    </source>
</evidence>
<dbReference type="RefSeq" id="WP_162050600.1">
    <property type="nucleotide sequence ID" value="NZ_AP022345.1"/>
</dbReference>
<dbReference type="Pfam" id="PF19290">
    <property type="entry name" value="PmbA_TldD_2nd"/>
    <property type="match status" value="1"/>
</dbReference>
<evidence type="ECO:0000313" key="6">
    <source>
        <dbReference type="Proteomes" id="UP000463961"/>
    </source>
</evidence>
<evidence type="ECO:0000313" key="5">
    <source>
        <dbReference type="EMBL" id="BBU68623.1"/>
    </source>
</evidence>
<dbReference type="Gene3D" id="3.30.2290.10">
    <property type="entry name" value="PmbA/TldD superfamily"/>
    <property type="match status" value="1"/>
</dbReference>
<keyword evidence="6" id="KW-1185">Reference proteome</keyword>
<gene>
    <name evidence="5" type="primary">pmbA</name>
    <name evidence="5" type="ORF">ICHIAU1_09060</name>
</gene>
<evidence type="ECO:0000259" key="3">
    <source>
        <dbReference type="Pfam" id="PF19289"/>
    </source>
</evidence>
<evidence type="ECO:0000259" key="2">
    <source>
        <dbReference type="Pfam" id="PF01523"/>
    </source>
</evidence>
<evidence type="ECO:0000259" key="4">
    <source>
        <dbReference type="Pfam" id="PF19290"/>
    </source>
</evidence>
<dbReference type="InterPro" id="IPR047657">
    <property type="entry name" value="PmbA"/>
</dbReference>
<dbReference type="GO" id="GO:0008237">
    <property type="term" value="F:metallopeptidase activity"/>
    <property type="evidence" value="ECO:0007669"/>
    <property type="project" value="InterPro"/>
</dbReference>
<dbReference type="PANTHER" id="PTHR43421">
    <property type="entry name" value="METALLOPROTEASE PMBA"/>
    <property type="match status" value="1"/>
</dbReference>
<dbReference type="OrthoDB" id="9803618at2"/>
<dbReference type="GO" id="GO:0005829">
    <property type="term" value="C:cytosol"/>
    <property type="evidence" value="ECO:0007669"/>
    <property type="project" value="TreeGrafter"/>
</dbReference>
<dbReference type="Pfam" id="PF01523">
    <property type="entry name" value="PmbA_TldD_1st"/>
    <property type="match status" value="1"/>
</dbReference>
<feature type="domain" description="Metalloprotease TldD/E N-terminal" evidence="2">
    <location>
        <begin position="42"/>
        <end position="105"/>
    </location>
</feature>
<dbReference type="AlphaFoldDB" id="A0A7R6R9Q7"/>
<dbReference type="InterPro" id="IPR036059">
    <property type="entry name" value="TldD/PmbA_sf"/>
</dbReference>
<dbReference type="InterPro" id="IPR045569">
    <property type="entry name" value="Metalloprtase-TldD/E_C"/>
</dbReference>
<dbReference type="InterPro" id="IPR035068">
    <property type="entry name" value="TldD/PmbA_N"/>
</dbReference>
<sequence length="459" mass="48543">MTSHVADVSTNDPLFAHTREALSRIATDVIDLAKVGGASASEVDISEGFGQSVNVRQGEVETIEHHRDKQVGVTVYLGQRKGYASTSDFSGEALQATVRAALDIARFTAEDPCAGLPDVEQLMLGPVPDLDLFHPWAPSVETAVNLARECEAAGLAFSSAIQNSEGASVSTHQGHFIMANSLGFLGGYPTSRHSMGCALIAADEHGMQRDDWYESVRAATQFPPAAEIGLKAAQRAVARLGGRQCPTGEVPVIFEAPIASTIVGSLVHAASGGALYRKSSFLEGALGTQILPDFVVLEERPLLRGGQSSAPFDGDGLATRDRDVVRAGILEGYFLSVYSARKLGMAPTANGGGSHNLFLRDTRAAHSNLQSLMKTMGRGLLVTELLGQGVNYVNGDYSRGAAGFWIENGEIAYPVEEITIAGNLKDMMQGIAAIAEDRLSRNAKQSGAILLDRMMVAGA</sequence>
<protein>
    <submittedName>
        <fullName evidence="5">Peptidase C69</fullName>
    </submittedName>
</protein>
<name>A0A7R6R9Q7_9RHOO</name>
<dbReference type="InterPro" id="IPR045570">
    <property type="entry name" value="Metalloprtase-TldD/E_cen_dom"/>
</dbReference>
<reference evidence="6" key="1">
    <citation type="submission" date="2020-01" db="EMBL/GenBank/DDBJ databases">
        <title>Phosphoaccumulans saitamaens gen. nov., sp. nov., a polyphosphate accumulating bacterium isolated from surface river water.</title>
        <authorList>
            <person name="Watanabe K."/>
            <person name="Suda W."/>
        </authorList>
    </citation>
    <scope>NUCLEOTIDE SEQUENCE [LARGE SCALE GENOMIC DNA]</scope>
    <source>
        <strain evidence="6">ICHIAU1</strain>
    </source>
</reference>
<dbReference type="SUPFAM" id="SSF111283">
    <property type="entry name" value="Putative modulator of DNA gyrase, PmbA/TldD"/>
    <property type="match status" value="1"/>
</dbReference>
<feature type="domain" description="Metalloprotease TldD/E central" evidence="4">
    <location>
        <begin position="134"/>
        <end position="240"/>
    </location>
</feature>
<dbReference type="InterPro" id="IPR002510">
    <property type="entry name" value="Metalloprtase-TldD/E_N"/>
</dbReference>
<proteinExistence type="inferred from homology"/>
<dbReference type="NCBIfam" id="NF008268">
    <property type="entry name" value="PRK11040.1"/>
    <property type="match status" value="1"/>
</dbReference>
<comment type="similarity">
    <text evidence="1">Belongs to the peptidase U62 family.</text>
</comment>
<accession>A0A7R6R9Q7</accession>
<dbReference type="EMBL" id="AP022345">
    <property type="protein sequence ID" value="BBU68623.1"/>
    <property type="molecule type" value="Genomic_DNA"/>
</dbReference>
<organism evidence="5 6">
    <name type="scientific">Fluviibacter phosphoraccumulans</name>
    <dbReference type="NCBI Taxonomy" id="1751046"/>
    <lineage>
        <taxon>Bacteria</taxon>
        <taxon>Pseudomonadati</taxon>
        <taxon>Pseudomonadota</taxon>
        <taxon>Betaproteobacteria</taxon>
        <taxon>Rhodocyclales</taxon>
        <taxon>Fluviibacteraceae</taxon>
        <taxon>Fluviibacter</taxon>
    </lineage>
</organism>
<dbReference type="PANTHER" id="PTHR43421:SF1">
    <property type="entry name" value="METALLOPROTEASE PMBA"/>
    <property type="match status" value="1"/>
</dbReference>